<keyword evidence="11" id="KW-1185">Reference proteome</keyword>
<dbReference type="FunFam" id="3.30.1360.40:FF:000002">
    <property type="entry name" value="DNA gyrase subunit A"/>
    <property type="match status" value="1"/>
</dbReference>
<evidence type="ECO:0000256" key="4">
    <source>
        <dbReference type="ARBA" id="ARBA00023029"/>
    </source>
</evidence>
<evidence type="ECO:0000313" key="10">
    <source>
        <dbReference type="EMBL" id="MSS84835.1"/>
    </source>
</evidence>
<comment type="similarity">
    <text evidence="2">Belongs to the type II topoisomerase GyrA/ParC subunit family.</text>
</comment>
<dbReference type="FunFam" id="1.10.268.10:FF:000001">
    <property type="entry name" value="DNA gyrase subunit A"/>
    <property type="match status" value="1"/>
</dbReference>
<dbReference type="Gene3D" id="3.90.199.10">
    <property type="entry name" value="Topoisomerase II, domain 5"/>
    <property type="match status" value="1"/>
</dbReference>
<dbReference type="Gene3D" id="3.30.1360.40">
    <property type="match status" value="1"/>
</dbReference>
<evidence type="ECO:0000256" key="6">
    <source>
        <dbReference type="ARBA" id="ARBA00023235"/>
    </source>
</evidence>
<dbReference type="SMART" id="SM00434">
    <property type="entry name" value="TOP4c"/>
    <property type="match status" value="1"/>
</dbReference>
<comment type="caution">
    <text evidence="10">The sequence shown here is derived from an EMBL/GenBank/DDBJ whole genome shotgun (WGS) entry which is preliminary data.</text>
</comment>
<name>A0A6N7W6D3_9ACTO</name>
<dbReference type="GO" id="GO:0005524">
    <property type="term" value="F:ATP binding"/>
    <property type="evidence" value="ECO:0007669"/>
    <property type="project" value="InterPro"/>
</dbReference>
<dbReference type="CDD" id="cd00187">
    <property type="entry name" value="TOP4c"/>
    <property type="match status" value="1"/>
</dbReference>
<dbReference type="Pfam" id="PF00521">
    <property type="entry name" value="DNA_topoisoIV"/>
    <property type="match status" value="1"/>
</dbReference>
<dbReference type="InterPro" id="IPR013757">
    <property type="entry name" value="Topo_IIA_A_a_sf"/>
</dbReference>
<dbReference type="InterPro" id="IPR006691">
    <property type="entry name" value="GyrA/parC_rep"/>
</dbReference>
<dbReference type="SUPFAM" id="SSF56719">
    <property type="entry name" value="Type II DNA topoisomerase"/>
    <property type="match status" value="1"/>
</dbReference>
<proteinExistence type="inferred from homology"/>
<dbReference type="InterPro" id="IPR013758">
    <property type="entry name" value="Topo_IIA_A/C_ab"/>
</dbReference>
<dbReference type="GO" id="GO:0009330">
    <property type="term" value="C:DNA topoisomerase type II (double strand cut, ATP-hydrolyzing) complex"/>
    <property type="evidence" value="ECO:0007669"/>
    <property type="project" value="TreeGrafter"/>
</dbReference>
<dbReference type="GO" id="GO:0005737">
    <property type="term" value="C:cytoplasm"/>
    <property type="evidence" value="ECO:0007669"/>
    <property type="project" value="TreeGrafter"/>
</dbReference>
<dbReference type="PANTHER" id="PTHR43493">
    <property type="entry name" value="DNA GYRASE/TOPOISOMERASE SUBUNIT A"/>
    <property type="match status" value="1"/>
</dbReference>
<evidence type="ECO:0000256" key="2">
    <source>
        <dbReference type="ARBA" id="ARBA00008263"/>
    </source>
</evidence>
<dbReference type="Gene3D" id="1.10.268.10">
    <property type="entry name" value="Topoisomerase, domain 3"/>
    <property type="match status" value="1"/>
</dbReference>
<dbReference type="Gene3D" id="2.120.10.90">
    <property type="entry name" value="DNA gyrase/topoisomerase IV, subunit A, C-terminal"/>
    <property type="match status" value="1"/>
</dbReference>
<dbReference type="PROSITE" id="PS52040">
    <property type="entry name" value="TOPO_IIA"/>
    <property type="match status" value="1"/>
</dbReference>
<dbReference type="PANTHER" id="PTHR43493:SF5">
    <property type="entry name" value="DNA GYRASE SUBUNIT A, CHLOROPLASTIC_MITOCHONDRIAL"/>
    <property type="match status" value="1"/>
</dbReference>
<evidence type="ECO:0000256" key="1">
    <source>
        <dbReference type="ARBA" id="ARBA00000185"/>
    </source>
</evidence>
<dbReference type="InterPro" id="IPR002205">
    <property type="entry name" value="Topo_IIA_dom_A"/>
</dbReference>
<dbReference type="Pfam" id="PF03989">
    <property type="entry name" value="DNA_gyraseA_C"/>
    <property type="match status" value="2"/>
</dbReference>
<feature type="region of interest" description="Disordered" evidence="8">
    <location>
        <begin position="775"/>
        <end position="803"/>
    </location>
</feature>
<organism evidence="10 11">
    <name type="scientific">Scrofimicrobium canadense</name>
    <dbReference type="NCBI Taxonomy" id="2652290"/>
    <lineage>
        <taxon>Bacteria</taxon>
        <taxon>Bacillati</taxon>
        <taxon>Actinomycetota</taxon>
        <taxon>Actinomycetes</taxon>
        <taxon>Actinomycetales</taxon>
        <taxon>Actinomycetaceae</taxon>
        <taxon>Scrofimicrobium</taxon>
    </lineage>
</organism>
<feature type="domain" description="Topo IIA-type catalytic" evidence="9">
    <location>
        <begin position="43"/>
        <end position="509"/>
    </location>
</feature>
<evidence type="ECO:0000256" key="8">
    <source>
        <dbReference type="SAM" id="MobiDB-lite"/>
    </source>
</evidence>
<dbReference type="GO" id="GO:0003677">
    <property type="term" value="F:DNA binding"/>
    <property type="evidence" value="ECO:0007669"/>
    <property type="project" value="UniProtKB-UniRule"/>
</dbReference>
<dbReference type="EC" id="5.6.2.2" evidence="3"/>
<keyword evidence="5 7" id="KW-0238">DNA-binding</keyword>
<dbReference type="SUPFAM" id="SSF101904">
    <property type="entry name" value="GyrA/ParC C-terminal domain-like"/>
    <property type="match status" value="1"/>
</dbReference>
<evidence type="ECO:0000256" key="7">
    <source>
        <dbReference type="PROSITE-ProRule" id="PRU01384"/>
    </source>
</evidence>
<comment type="catalytic activity">
    <reaction evidence="1 7">
        <text>ATP-dependent breakage, passage and rejoining of double-stranded DNA.</text>
        <dbReference type="EC" id="5.6.2.2"/>
    </reaction>
</comment>
<evidence type="ECO:0000313" key="11">
    <source>
        <dbReference type="Proteomes" id="UP000470875"/>
    </source>
</evidence>
<evidence type="ECO:0000256" key="5">
    <source>
        <dbReference type="ARBA" id="ARBA00023125"/>
    </source>
</evidence>
<gene>
    <name evidence="10" type="ORF">FYJ24_08675</name>
</gene>
<dbReference type="InterPro" id="IPR050220">
    <property type="entry name" value="Type_II_DNA_Topoisomerases"/>
</dbReference>
<protein>
    <recommendedName>
        <fullName evidence="3">DNA topoisomerase (ATP-hydrolyzing)</fullName>
        <ecNumber evidence="3">5.6.2.2</ecNumber>
    </recommendedName>
</protein>
<dbReference type="GO" id="GO:0006265">
    <property type="term" value="P:DNA topological change"/>
    <property type="evidence" value="ECO:0007669"/>
    <property type="project" value="UniProtKB-UniRule"/>
</dbReference>
<dbReference type="Proteomes" id="UP000470875">
    <property type="component" value="Unassembled WGS sequence"/>
</dbReference>
<keyword evidence="6 7" id="KW-0413">Isomerase</keyword>
<dbReference type="AlphaFoldDB" id="A0A6N7W6D3"/>
<evidence type="ECO:0000256" key="3">
    <source>
        <dbReference type="ARBA" id="ARBA00012895"/>
    </source>
</evidence>
<dbReference type="NCBIfam" id="NF004044">
    <property type="entry name" value="PRK05561.1"/>
    <property type="match status" value="1"/>
</dbReference>
<keyword evidence="4 7" id="KW-0799">Topoisomerase</keyword>
<accession>A0A6N7W6D3</accession>
<dbReference type="InterPro" id="IPR035516">
    <property type="entry name" value="Gyrase/topoIV_suA_C"/>
</dbReference>
<evidence type="ECO:0000259" key="9">
    <source>
        <dbReference type="PROSITE" id="PS52040"/>
    </source>
</evidence>
<feature type="active site" description="O-(5'-phospho-DNA)-tyrosine intermediate" evidence="7">
    <location>
        <position position="130"/>
    </location>
</feature>
<dbReference type="InterPro" id="IPR013760">
    <property type="entry name" value="Topo_IIA-like_dom_sf"/>
</dbReference>
<dbReference type="GO" id="GO:0034335">
    <property type="term" value="F:DNA negative supercoiling activity"/>
    <property type="evidence" value="ECO:0007669"/>
    <property type="project" value="UniProtKB-ARBA"/>
</dbReference>
<sequence length="803" mass="86929">MTSMRNSSADTSTTERIDEIDVSSEMKSSFLEYAYSVIYARALPDARDGLKPVQRRIVYQMDQMGLRPDRGHVKSSRVVGEVMGKLHPHGDAPIYDALVRLAQPFNQRVPLVDGHGNFGSLDDGPAAPRYTEARMDAAALQLTAQLDEDTVDFVPNYDNQFQQPDVLPAAFPNLLVNGAAGIAVGMATNIPSHNPVEALSAARHLLRNPEAPLEDLMRFIPGPDFPGGGVIVDSHGIEDAYRTGRGSFKVRAVVEKQRVSARRMGLVVTELPYMVGPERVIEKIKDAVSSGKMKGISNVTNLTDRHHGLRLVIDVKTGFNPDAVLAQLYKQTPLEESFSVNAVALVHGQPRLLTLKEMLEVFLAHRLETIRRRSAFRLDKASKRLHLVEGLLRAILDIDDVISIIRASDDAEVAKERLMTAFELSELQATYILELRLRRLTKFSRIELESERDSLAEEIAQLQAILADPALLANMVESELEATAAVLNTPRRTQILDAEEAEPLPASVPLEITDEPCTVVLSATGEIGWIPGHVSFPVAVAGTVVRSLAHTSTRARVAVLDADGNGHRIDVVALPQLTKNGELFDLLAGSSVTELCGTKNPIAVFNPQSEDILALGTMRGVVKRVRPEYPESKDIFPVIGLDEGDVVVGGCIAHDESDIVFVTAFAQLLRMSSASVRPQGPAAGGMAGIKLAAGDKVIAFSALQTTEESTVVTVAQQSGTLAGTAYSTIKMTPLEMYPIKGRATMGVRAQRFLKGEDSLGMAWIGRYIPSGISASGSTTPLPDVDERRDASGSPLKKSLAFIG</sequence>
<dbReference type="EMBL" id="VULO01000010">
    <property type="protein sequence ID" value="MSS84835.1"/>
    <property type="molecule type" value="Genomic_DNA"/>
</dbReference>
<reference evidence="10 11" key="1">
    <citation type="submission" date="2019-08" db="EMBL/GenBank/DDBJ databases">
        <title>In-depth cultivation of the pig gut microbiome towards novel bacterial diversity and tailored functional studies.</title>
        <authorList>
            <person name="Wylensek D."/>
            <person name="Hitch T.C.A."/>
            <person name="Clavel T."/>
        </authorList>
    </citation>
    <scope>NUCLEOTIDE SEQUENCE [LARGE SCALE GENOMIC DNA]</scope>
    <source>
        <strain evidence="10 11">WB03_NA08</strain>
    </source>
</reference>